<evidence type="ECO:0000256" key="7">
    <source>
        <dbReference type="SAM" id="SignalP"/>
    </source>
</evidence>
<dbReference type="GO" id="GO:0047262">
    <property type="term" value="F:polygalacturonate 4-alpha-galacturonosyltransferase activity"/>
    <property type="evidence" value="ECO:0007669"/>
    <property type="project" value="InterPro"/>
</dbReference>
<reference evidence="8" key="1">
    <citation type="journal article" date="2012" name="Nat. Biotechnol.">
        <title>Draft genome sequence of pigeonpea (Cajanus cajan), an orphan legume crop of resource-poor farmers.</title>
        <authorList>
            <person name="Varshney R.K."/>
            <person name="Chen W."/>
            <person name="Li Y."/>
            <person name="Bharti A.K."/>
            <person name="Saxena R.K."/>
            <person name="Schlueter J.A."/>
            <person name="Donoghue M.T."/>
            <person name="Azam S."/>
            <person name="Fan G."/>
            <person name="Whaley A.M."/>
            <person name="Farmer A.D."/>
            <person name="Sheridan J."/>
            <person name="Iwata A."/>
            <person name="Tuteja R."/>
            <person name="Penmetsa R.V."/>
            <person name="Wu W."/>
            <person name="Upadhyaya H.D."/>
            <person name="Yang S.P."/>
            <person name="Shah T."/>
            <person name="Saxena K.B."/>
            <person name="Michael T."/>
            <person name="McCombie W.R."/>
            <person name="Yang B."/>
            <person name="Zhang G."/>
            <person name="Yang H."/>
            <person name="Wang J."/>
            <person name="Spillane C."/>
            <person name="Cook D.R."/>
            <person name="May G.D."/>
            <person name="Xu X."/>
            <person name="Jackson S.A."/>
        </authorList>
    </citation>
    <scope>NUCLEOTIDE SEQUENCE [LARGE SCALE GENOMIC DNA]</scope>
</reference>
<dbReference type="UniPathway" id="UPA00845"/>
<dbReference type="GO" id="GO:0071555">
    <property type="term" value="P:cell wall organization"/>
    <property type="evidence" value="ECO:0007669"/>
    <property type="project" value="UniProtKB-KW"/>
</dbReference>
<feature type="region of interest" description="Disordered" evidence="6">
    <location>
        <begin position="20"/>
        <end position="56"/>
    </location>
</feature>
<feature type="compositionally biased region" description="Polar residues" evidence="6">
    <location>
        <begin position="27"/>
        <end position="37"/>
    </location>
</feature>
<evidence type="ECO:0000256" key="5">
    <source>
        <dbReference type="RuleBase" id="RU362027"/>
    </source>
</evidence>
<comment type="subcellular location">
    <subcellularLocation>
        <location evidence="5">Golgi apparatus membrane</location>
        <topology evidence="5">Single-pass type II membrane protein</topology>
    </subcellularLocation>
</comment>
<keyword evidence="3 5" id="KW-0328">Glycosyltransferase</keyword>
<proteinExistence type="inferred from homology"/>
<keyword evidence="7" id="KW-0732">Signal</keyword>
<evidence type="ECO:0000256" key="2">
    <source>
        <dbReference type="ARBA" id="ARBA00006351"/>
    </source>
</evidence>
<comment type="pathway">
    <text evidence="1 5">Glycan metabolism; pectin biosynthesis.</text>
</comment>
<dbReference type="EC" id="2.4.1.-" evidence="5"/>
<dbReference type="GO" id="GO:0000139">
    <property type="term" value="C:Golgi membrane"/>
    <property type="evidence" value="ECO:0007669"/>
    <property type="project" value="UniProtKB-SubCell"/>
</dbReference>
<keyword evidence="5" id="KW-0961">Cell wall biogenesis/degradation</keyword>
<dbReference type="Gramene" id="C.cajan_34954.t">
    <property type="protein sequence ID" value="C.cajan_34954.t"/>
    <property type="gene ID" value="C.cajan_34954"/>
</dbReference>
<dbReference type="PANTHER" id="PTHR32116:SF12">
    <property type="entry name" value="GALACTURONOSYLTRANSFERASE 7-RELATED"/>
    <property type="match status" value="1"/>
</dbReference>
<evidence type="ECO:0000256" key="1">
    <source>
        <dbReference type="ARBA" id="ARBA00004877"/>
    </source>
</evidence>
<keyword evidence="4" id="KW-0808">Transferase</keyword>
<dbReference type="Gene3D" id="3.90.550.10">
    <property type="entry name" value="Spore Coat Polysaccharide Biosynthesis Protein SpsA, Chain A"/>
    <property type="match status" value="1"/>
</dbReference>
<gene>
    <name evidence="8" type="ORF">KK1_036221</name>
</gene>
<dbReference type="PANTHER" id="PTHR32116">
    <property type="entry name" value="GALACTURONOSYLTRANSFERASE 4-RELATED"/>
    <property type="match status" value="1"/>
</dbReference>
<accession>A0A151RIF1</accession>
<dbReference type="GO" id="GO:0045489">
    <property type="term" value="P:pectin biosynthetic process"/>
    <property type="evidence" value="ECO:0007669"/>
    <property type="project" value="UniProtKB-UniPathway"/>
</dbReference>
<name>A0A151RIF1_CAJCA</name>
<dbReference type="InterPro" id="IPR029044">
    <property type="entry name" value="Nucleotide-diphossugar_trans"/>
</dbReference>
<dbReference type="OMA" id="FQHNDDE"/>
<evidence type="ECO:0000313" key="8">
    <source>
        <dbReference type="EMBL" id="KYP42392.1"/>
    </source>
</evidence>
<evidence type="ECO:0000256" key="4">
    <source>
        <dbReference type="ARBA" id="ARBA00022679"/>
    </source>
</evidence>
<feature type="chain" id="PRO_5007587926" description="Hexosyltransferase" evidence="7">
    <location>
        <begin position="23"/>
        <end position="524"/>
    </location>
</feature>
<evidence type="ECO:0000313" key="9">
    <source>
        <dbReference type="Proteomes" id="UP000075243"/>
    </source>
</evidence>
<dbReference type="EMBL" id="KQ483719">
    <property type="protein sequence ID" value="KYP42392.1"/>
    <property type="molecule type" value="Genomic_DNA"/>
</dbReference>
<dbReference type="AlphaFoldDB" id="A0A151RIF1"/>
<evidence type="ECO:0000256" key="3">
    <source>
        <dbReference type="ARBA" id="ARBA00022676"/>
    </source>
</evidence>
<dbReference type="Pfam" id="PF25557">
    <property type="entry name" value="GAUT_1"/>
    <property type="match status" value="1"/>
</dbReference>
<organism evidence="8 9">
    <name type="scientific">Cajanus cajan</name>
    <name type="common">Pigeon pea</name>
    <name type="synonym">Cajanus indicus</name>
    <dbReference type="NCBI Taxonomy" id="3821"/>
    <lineage>
        <taxon>Eukaryota</taxon>
        <taxon>Viridiplantae</taxon>
        <taxon>Streptophyta</taxon>
        <taxon>Embryophyta</taxon>
        <taxon>Tracheophyta</taxon>
        <taxon>Spermatophyta</taxon>
        <taxon>Magnoliopsida</taxon>
        <taxon>eudicotyledons</taxon>
        <taxon>Gunneridae</taxon>
        <taxon>Pentapetalae</taxon>
        <taxon>rosids</taxon>
        <taxon>fabids</taxon>
        <taxon>Fabales</taxon>
        <taxon>Fabaceae</taxon>
        <taxon>Papilionoideae</taxon>
        <taxon>50 kb inversion clade</taxon>
        <taxon>NPAAA clade</taxon>
        <taxon>indigoferoid/millettioid clade</taxon>
        <taxon>Phaseoleae</taxon>
        <taxon>Cajanus</taxon>
    </lineage>
</organism>
<protein>
    <recommendedName>
        <fullName evidence="5">Hexosyltransferase</fullName>
        <ecNumber evidence="5">2.4.1.-</ecNumber>
    </recommendedName>
</protein>
<keyword evidence="5" id="KW-0333">Golgi apparatus</keyword>
<sequence>MLVPLVFLLGLHNGFHSPGSKALPNEVVQSPPTSNNHRSGHIEQVARPKTSSNDDGGKSCELTFGSYCLWQQEHRQEMKDGLVKKLKDQLFVARAYYPSIAKLPAQDKMSRQLKQNIQEMEHMLSESTTDADLPPVAESYSKKMEHSITRAKSVPMDCNNVDKKLRQIFDLAEDEAIFHMKQSAFLYKLNVQTMPKSLHCLSLKLTVEYFKSPNYEEKTDEEKFIDSSLHHYVIFSNNVLATSVVINSTVFHAKESSNQVFHVLTDGENYYAMKLWFLRNHYKEASVQVLNVELDSEKENPLLLSLSEEFRVSFRGYDNPSMNQIRTEYLSIFSDSHYLLPDLFSNLKKVVVLDDDVVIQQDLSALWNMDLGDKVNGAVQFCSVKLGQLRSYLGERGFDHNSCAWMSGLNIIDLVRWRELGLTQTYKKLIKELTMQGGSVKADAWQASLLTFENKIYPLNESWVVSGLGHDYRIDTQPIKTAAVLHYNGKMKPWLDLGIPQYKSYWKKFLNKEDQLLSECNVNS</sequence>
<dbReference type="Proteomes" id="UP000075243">
    <property type="component" value="Unassembled WGS sequence"/>
</dbReference>
<feature type="signal peptide" evidence="7">
    <location>
        <begin position="1"/>
        <end position="22"/>
    </location>
</feature>
<dbReference type="STRING" id="3821.A0A151RIF1"/>
<dbReference type="InterPro" id="IPR029993">
    <property type="entry name" value="GAUT"/>
</dbReference>
<comment type="similarity">
    <text evidence="2 5">Belongs to the glycosyltransferase 8 family.</text>
</comment>
<dbReference type="InterPro" id="IPR002495">
    <property type="entry name" value="Glyco_trans_8"/>
</dbReference>
<dbReference type="Pfam" id="PF01501">
    <property type="entry name" value="Glyco_transf_8"/>
    <property type="match status" value="1"/>
</dbReference>
<keyword evidence="9" id="KW-1185">Reference proteome</keyword>
<dbReference type="SUPFAM" id="SSF53448">
    <property type="entry name" value="Nucleotide-diphospho-sugar transferases"/>
    <property type="match status" value="1"/>
</dbReference>
<evidence type="ECO:0000256" key="6">
    <source>
        <dbReference type="SAM" id="MobiDB-lite"/>
    </source>
</evidence>